<dbReference type="InterPro" id="IPR045570">
    <property type="entry name" value="Metalloprtase-TldD/E_cen_dom"/>
</dbReference>
<dbReference type="InterPro" id="IPR045569">
    <property type="entry name" value="Metalloprtase-TldD/E_C"/>
</dbReference>
<evidence type="ECO:0000256" key="2">
    <source>
        <dbReference type="SAM" id="MobiDB-lite"/>
    </source>
</evidence>
<sequence>MSDRLSLIEELVAAATKAGADAAEAILVSGTSLGVQVRQGKSEELERSEHNDVGLRVFVGSKTAIVSTTSTDPAGFNRLIEQAVSMARVVPEDRFAGLCDRSLVGRFTANTLDLVDGAEPDVAALTERAGAAEEAALAVPGVTNSQGGSAGYGRSDIMLAHSNGFAGHYARTSHSVSATVLAGSGTGMQRDYDYDSRVHLSDLDDPSMIGRSAGTRAVARLNPVKPRTGRMPVVFDPRVSNSLLGHLASAINGAAIARGTSFLKERMGTRILPTGINVTDDPTRVRASRSKPFDGEGVATAPLMLVENGELRSWVLDGRSGRQLGQPSTGHAGRGPSSPPSPSPTNLFLNGGAVTPEALIADIAEGVYLNEMMGNAVNGLTGDYSRGAAGYMIRNGALAEPIAEFTIAGNLMEMFAELQAANDLVFKRGTDAPTIRIDTLTIAGA</sequence>
<dbReference type="InterPro" id="IPR047657">
    <property type="entry name" value="PmbA"/>
</dbReference>
<dbReference type="Gene3D" id="3.30.2290.10">
    <property type="entry name" value="PmbA/TldD superfamily"/>
    <property type="match status" value="1"/>
</dbReference>
<dbReference type="Proteomes" id="UP001524587">
    <property type="component" value="Unassembled WGS sequence"/>
</dbReference>
<reference evidence="6 7" key="1">
    <citation type="submission" date="2022-06" db="EMBL/GenBank/DDBJ databases">
        <title>Endosaccharibacter gen. nov., sp. nov., endophytic bacteria isolated from sugarcane.</title>
        <authorList>
            <person name="Pitiwittayakul N."/>
            <person name="Yukphan P."/>
            <person name="Charoenyingcharoen P."/>
            <person name="Tanasupawat S."/>
        </authorList>
    </citation>
    <scope>NUCLEOTIDE SEQUENCE [LARGE SCALE GENOMIC DNA]</scope>
    <source>
        <strain evidence="6 7">KSS8</strain>
    </source>
</reference>
<name>A0ABT1W4L1_9PROT</name>
<proteinExistence type="inferred from homology"/>
<gene>
    <name evidence="6" type="ORF">NFI95_05030</name>
</gene>
<keyword evidence="7" id="KW-1185">Reference proteome</keyword>
<dbReference type="Pfam" id="PF19290">
    <property type="entry name" value="PmbA_TldD_2nd"/>
    <property type="match status" value="1"/>
</dbReference>
<dbReference type="InterPro" id="IPR035068">
    <property type="entry name" value="TldD/PmbA_N"/>
</dbReference>
<evidence type="ECO:0000259" key="5">
    <source>
        <dbReference type="Pfam" id="PF19290"/>
    </source>
</evidence>
<dbReference type="PANTHER" id="PTHR43421">
    <property type="entry name" value="METALLOPROTEASE PMBA"/>
    <property type="match status" value="1"/>
</dbReference>
<dbReference type="Pfam" id="PF01523">
    <property type="entry name" value="PmbA_TldD_1st"/>
    <property type="match status" value="1"/>
</dbReference>
<dbReference type="InterPro" id="IPR002510">
    <property type="entry name" value="Metalloprtase-TldD/E_N"/>
</dbReference>
<organism evidence="6 7">
    <name type="scientific">Endosaccharibacter trunci</name>
    <dbReference type="NCBI Taxonomy" id="2812733"/>
    <lineage>
        <taxon>Bacteria</taxon>
        <taxon>Pseudomonadati</taxon>
        <taxon>Pseudomonadota</taxon>
        <taxon>Alphaproteobacteria</taxon>
        <taxon>Acetobacterales</taxon>
        <taxon>Acetobacteraceae</taxon>
        <taxon>Endosaccharibacter</taxon>
    </lineage>
</organism>
<evidence type="ECO:0000259" key="4">
    <source>
        <dbReference type="Pfam" id="PF19289"/>
    </source>
</evidence>
<evidence type="ECO:0000313" key="6">
    <source>
        <dbReference type="EMBL" id="MCQ8277807.1"/>
    </source>
</evidence>
<feature type="region of interest" description="Disordered" evidence="2">
    <location>
        <begin position="320"/>
        <end position="349"/>
    </location>
</feature>
<dbReference type="SUPFAM" id="SSF111283">
    <property type="entry name" value="Putative modulator of DNA gyrase, PmbA/TldD"/>
    <property type="match status" value="1"/>
</dbReference>
<evidence type="ECO:0000313" key="7">
    <source>
        <dbReference type="Proteomes" id="UP001524587"/>
    </source>
</evidence>
<feature type="domain" description="Metalloprotease TldD/E N-terminal" evidence="3">
    <location>
        <begin position="23"/>
        <end position="87"/>
    </location>
</feature>
<feature type="domain" description="Metalloprotease TldD/E C-terminal" evidence="4">
    <location>
        <begin position="228"/>
        <end position="444"/>
    </location>
</feature>
<dbReference type="RefSeq" id="WP_422863269.1">
    <property type="nucleotide sequence ID" value="NZ_JAMSKV010000003.1"/>
</dbReference>
<protein>
    <submittedName>
        <fullName evidence="6">TldD/PmbA family protein</fullName>
    </submittedName>
</protein>
<comment type="similarity">
    <text evidence="1">Belongs to the peptidase U62 family.</text>
</comment>
<feature type="domain" description="Metalloprotease TldD/E central" evidence="5">
    <location>
        <begin position="118"/>
        <end position="221"/>
    </location>
</feature>
<dbReference type="Pfam" id="PF19289">
    <property type="entry name" value="PmbA_TldD_3rd"/>
    <property type="match status" value="1"/>
</dbReference>
<comment type="caution">
    <text evidence="6">The sequence shown here is derived from an EMBL/GenBank/DDBJ whole genome shotgun (WGS) entry which is preliminary data.</text>
</comment>
<dbReference type="EMBL" id="JAMSKV010000003">
    <property type="protein sequence ID" value="MCQ8277807.1"/>
    <property type="molecule type" value="Genomic_DNA"/>
</dbReference>
<dbReference type="InterPro" id="IPR036059">
    <property type="entry name" value="TldD/PmbA_sf"/>
</dbReference>
<dbReference type="PANTHER" id="PTHR43421:SF1">
    <property type="entry name" value="METALLOPROTEASE PMBA"/>
    <property type="match status" value="1"/>
</dbReference>
<accession>A0ABT1W4L1</accession>
<evidence type="ECO:0000256" key="1">
    <source>
        <dbReference type="ARBA" id="ARBA00005836"/>
    </source>
</evidence>
<evidence type="ECO:0000259" key="3">
    <source>
        <dbReference type="Pfam" id="PF01523"/>
    </source>
</evidence>